<organism evidence="12 13">
    <name type="scientific">Parambassis ranga</name>
    <name type="common">Indian glassy fish</name>
    <dbReference type="NCBI Taxonomy" id="210632"/>
    <lineage>
        <taxon>Eukaryota</taxon>
        <taxon>Metazoa</taxon>
        <taxon>Chordata</taxon>
        <taxon>Craniata</taxon>
        <taxon>Vertebrata</taxon>
        <taxon>Euteleostomi</taxon>
        <taxon>Actinopterygii</taxon>
        <taxon>Neopterygii</taxon>
        <taxon>Teleostei</taxon>
        <taxon>Neoteleostei</taxon>
        <taxon>Acanthomorphata</taxon>
        <taxon>Ovalentaria</taxon>
        <taxon>Ambassidae</taxon>
        <taxon>Parambassis</taxon>
    </lineage>
</organism>
<evidence type="ECO:0000256" key="3">
    <source>
        <dbReference type="ARBA" id="ARBA00008576"/>
    </source>
</evidence>
<keyword evidence="5" id="KW-0964">Secreted</keyword>
<name>A0A6P7HRK0_9TELE</name>
<dbReference type="GO" id="GO:0046849">
    <property type="term" value="P:bone remodeling"/>
    <property type="evidence" value="ECO:0007669"/>
    <property type="project" value="InterPro"/>
</dbReference>
<feature type="region of interest" description="Disordered" evidence="10">
    <location>
        <begin position="127"/>
        <end position="190"/>
    </location>
</feature>
<keyword evidence="8" id="KW-1015">Disulfide bond</keyword>
<dbReference type="InterPro" id="IPR010892">
    <property type="entry name" value="Spp-24"/>
</dbReference>
<proteinExistence type="inferred from homology"/>
<keyword evidence="12" id="KW-1185">Reference proteome</keyword>
<evidence type="ECO:0000256" key="6">
    <source>
        <dbReference type="ARBA" id="ARBA00022553"/>
    </source>
</evidence>
<dbReference type="RefSeq" id="XP_028256288.1">
    <property type="nucleotide sequence ID" value="XM_028400487.1"/>
</dbReference>
<dbReference type="Proteomes" id="UP000515145">
    <property type="component" value="Chromosome 2"/>
</dbReference>
<comment type="similarity">
    <text evidence="3">Belongs to the SPP2 family.</text>
</comment>
<keyword evidence="6" id="KW-0597">Phosphoprotein</keyword>
<evidence type="ECO:0000256" key="1">
    <source>
        <dbReference type="ARBA" id="ARBA00002371"/>
    </source>
</evidence>
<evidence type="ECO:0000256" key="7">
    <source>
        <dbReference type="ARBA" id="ARBA00022729"/>
    </source>
</evidence>
<evidence type="ECO:0000256" key="9">
    <source>
        <dbReference type="ARBA" id="ARBA00029627"/>
    </source>
</evidence>
<dbReference type="InParanoid" id="A0A6P7HRK0"/>
<evidence type="ECO:0000256" key="10">
    <source>
        <dbReference type="SAM" id="MobiDB-lite"/>
    </source>
</evidence>
<dbReference type="PANTHER" id="PTHR15444">
    <property type="entry name" value="SECRETED PHOSPHOPROTEIN 24"/>
    <property type="match status" value="1"/>
</dbReference>
<evidence type="ECO:0000256" key="2">
    <source>
        <dbReference type="ARBA" id="ARBA00004613"/>
    </source>
</evidence>
<dbReference type="GO" id="GO:0005576">
    <property type="term" value="C:extracellular region"/>
    <property type="evidence" value="ECO:0007669"/>
    <property type="project" value="UniProtKB-SubCell"/>
</dbReference>
<dbReference type="OrthoDB" id="9944258at2759"/>
<dbReference type="CTD" id="6694"/>
<evidence type="ECO:0000256" key="11">
    <source>
        <dbReference type="SAM" id="SignalP"/>
    </source>
</evidence>
<dbReference type="GeneID" id="114432462"/>
<reference evidence="13" key="1">
    <citation type="submission" date="2025-08" db="UniProtKB">
        <authorList>
            <consortium name="RefSeq"/>
        </authorList>
    </citation>
    <scope>IDENTIFICATION</scope>
</reference>
<evidence type="ECO:0000256" key="4">
    <source>
        <dbReference type="ARBA" id="ARBA00020365"/>
    </source>
</evidence>
<dbReference type="Gene3D" id="3.10.450.10">
    <property type="match status" value="1"/>
</dbReference>
<feature type="signal peptide" evidence="11">
    <location>
        <begin position="1"/>
        <end position="20"/>
    </location>
</feature>
<gene>
    <name evidence="13" type="primary">spp2</name>
</gene>
<comment type="function">
    <text evidence="1">Could coordinate an aspect of bone turnover.</text>
</comment>
<dbReference type="AlphaFoldDB" id="A0A6P7HRK0"/>
<evidence type="ECO:0000256" key="8">
    <source>
        <dbReference type="ARBA" id="ARBA00023157"/>
    </source>
</evidence>
<feature type="chain" id="PRO_5027991545" description="Secreted phosphoprotein 24" evidence="11">
    <location>
        <begin position="21"/>
        <end position="190"/>
    </location>
</feature>
<evidence type="ECO:0000256" key="5">
    <source>
        <dbReference type="ARBA" id="ARBA00022525"/>
    </source>
</evidence>
<dbReference type="PANTHER" id="PTHR15444:SF4">
    <property type="entry name" value="SECRETED PHOSPHOPROTEIN 24"/>
    <property type="match status" value="1"/>
</dbReference>
<evidence type="ECO:0000313" key="13">
    <source>
        <dbReference type="RefSeq" id="XP_028256288.1"/>
    </source>
</evidence>
<comment type="subcellular location">
    <subcellularLocation>
        <location evidence="2">Secreted</location>
    </subcellularLocation>
</comment>
<keyword evidence="7 11" id="KW-0732">Signal</keyword>
<dbReference type="InterPro" id="IPR046350">
    <property type="entry name" value="Cystatin_sf"/>
</dbReference>
<evidence type="ECO:0000313" key="12">
    <source>
        <dbReference type="Proteomes" id="UP000515145"/>
    </source>
</evidence>
<accession>A0A6P7HRK0</accession>
<sequence length="190" mass="20472">MEMKSCVLLLSLLQALGCTGIPLYNPELESLADRGLQAALAEVNSAFAVSHLYRATRGSVTRVIPMKSLNTVDLLIVFAVRETVCAKTSNNNLQTCAFRPGFFVTSFSCSTRVRLSATSTQVVSLQCGHDSSSSSESSEEVYTRRRHQLSAPIVNTGPAPSAPPAQPGGSFQKPTVDIRPRGDTFSNYLE</sequence>
<protein>
    <recommendedName>
        <fullName evidence="4">Secreted phosphoprotein 24</fullName>
    </recommendedName>
    <alternativeName>
        <fullName evidence="9">Secreted phosphoprotein 2</fullName>
    </alternativeName>
</protein>
<dbReference type="SUPFAM" id="SSF54403">
    <property type="entry name" value="Cystatin/monellin"/>
    <property type="match status" value="1"/>
</dbReference>
<dbReference type="Pfam" id="PF07448">
    <property type="entry name" value="Spp-24"/>
    <property type="match status" value="1"/>
</dbReference>